<feature type="transmembrane region" description="Helical" evidence="5">
    <location>
        <begin position="78"/>
        <end position="98"/>
    </location>
</feature>
<evidence type="ECO:0000256" key="1">
    <source>
        <dbReference type="ARBA" id="ARBA00004141"/>
    </source>
</evidence>
<feature type="transmembrane region" description="Helical" evidence="5">
    <location>
        <begin position="163"/>
        <end position="188"/>
    </location>
</feature>
<sequence>MILFLIGLVLFLGFHSLRIFAPAHREQMVSRFGEQGFKIIYSVLSVLTLVLLIFGYAHAPVINVWFPPAGMNHLTITLMLFASICLFASLIPAGHIAVKTKHPLVLSVKIWAFAHLFSNGDLVSILLFVGFLAWGVVMRISLKRRERAGLPVLRPFVAGRYDLYALLLGIVFWAAMIFKLHELLIGVAPLPM</sequence>
<gene>
    <name evidence="7" type="ORF">QO005_000763</name>
</gene>
<feature type="domain" description="NnrU" evidence="6">
    <location>
        <begin position="4"/>
        <end position="189"/>
    </location>
</feature>
<keyword evidence="8" id="KW-1185">Reference proteome</keyword>
<evidence type="ECO:0000256" key="2">
    <source>
        <dbReference type="ARBA" id="ARBA00022692"/>
    </source>
</evidence>
<feature type="transmembrane region" description="Helical" evidence="5">
    <location>
        <begin position="41"/>
        <end position="66"/>
    </location>
</feature>
<evidence type="ECO:0000256" key="3">
    <source>
        <dbReference type="ARBA" id="ARBA00022989"/>
    </source>
</evidence>
<comment type="caution">
    <text evidence="7">The sequence shown here is derived from an EMBL/GenBank/DDBJ whole genome shotgun (WGS) entry which is preliminary data.</text>
</comment>
<organism evidence="7 8">
    <name type="scientific">Rhizobium paknamense</name>
    <dbReference type="NCBI Taxonomy" id="1206817"/>
    <lineage>
        <taxon>Bacteria</taxon>
        <taxon>Pseudomonadati</taxon>
        <taxon>Pseudomonadota</taxon>
        <taxon>Alphaproteobacteria</taxon>
        <taxon>Hyphomicrobiales</taxon>
        <taxon>Rhizobiaceae</taxon>
        <taxon>Rhizobium/Agrobacterium group</taxon>
        <taxon>Rhizobium</taxon>
    </lineage>
</organism>
<keyword evidence="2 5" id="KW-0812">Transmembrane</keyword>
<dbReference type="InterPro" id="IPR009915">
    <property type="entry name" value="NnrU_dom"/>
</dbReference>
<evidence type="ECO:0000259" key="6">
    <source>
        <dbReference type="Pfam" id="PF07298"/>
    </source>
</evidence>
<feature type="transmembrane region" description="Helical" evidence="5">
    <location>
        <begin position="122"/>
        <end position="142"/>
    </location>
</feature>
<name>A0ABU0I872_9HYPH</name>
<evidence type="ECO:0000256" key="4">
    <source>
        <dbReference type="ARBA" id="ARBA00023136"/>
    </source>
</evidence>
<dbReference type="Proteomes" id="UP001235269">
    <property type="component" value="Unassembled WGS sequence"/>
</dbReference>
<evidence type="ECO:0000256" key="5">
    <source>
        <dbReference type="SAM" id="Phobius"/>
    </source>
</evidence>
<protein>
    <submittedName>
        <fullName evidence="7">Membrane protein</fullName>
    </submittedName>
</protein>
<proteinExistence type="predicted"/>
<dbReference type="Pfam" id="PF07298">
    <property type="entry name" value="NnrU"/>
    <property type="match status" value="1"/>
</dbReference>
<keyword evidence="4 5" id="KW-0472">Membrane</keyword>
<evidence type="ECO:0000313" key="8">
    <source>
        <dbReference type="Proteomes" id="UP001235269"/>
    </source>
</evidence>
<accession>A0ABU0I872</accession>
<comment type="subcellular location">
    <subcellularLocation>
        <location evidence="1">Membrane</location>
        <topology evidence="1">Multi-pass membrane protein</topology>
    </subcellularLocation>
</comment>
<dbReference type="RefSeq" id="WP_307156656.1">
    <property type="nucleotide sequence ID" value="NZ_JAUSWH010000002.1"/>
</dbReference>
<dbReference type="EMBL" id="JAUSWH010000002">
    <property type="protein sequence ID" value="MDQ0454436.1"/>
    <property type="molecule type" value="Genomic_DNA"/>
</dbReference>
<evidence type="ECO:0000313" key="7">
    <source>
        <dbReference type="EMBL" id="MDQ0454436.1"/>
    </source>
</evidence>
<keyword evidence="3 5" id="KW-1133">Transmembrane helix</keyword>
<reference evidence="7 8" key="1">
    <citation type="submission" date="2023-07" db="EMBL/GenBank/DDBJ databases">
        <title>Genomic Encyclopedia of Type Strains, Phase IV (KMG-IV): sequencing the most valuable type-strain genomes for metagenomic binning, comparative biology and taxonomic classification.</title>
        <authorList>
            <person name="Goeker M."/>
        </authorList>
    </citation>
    <scope>NUCLEOTIDE SEQUENCE [LARGE SCALE GENOMIC DNA]</scope>
    <source>
        <strain evidence="7 8">DSM 100301</strain>
    </source>
</reference>